<evidence type="ECO:0000256" key="2">
    <source>
        <dbReference type="ARBA" id="ARBA00022490"/>
    </source>
</evidence>
<feature type="domain" description="UspA" evidence="3">
    <location>
        <begin position="176"/>
        <end position="300"/>
    </location>
</feature>
<dbReference type="PANTHER" id="PTHR47892">
    <property type="entry name" value="UNIVERSAL STRESS PROTEIN E"/>
    <property type="match status" value="1"/>
</dbReference>
<dbReference type="GO" id="GO:0005737">
    <property type="term" value="C:cytoplasm"/>
    <property type="evidence" value="ECO:0007669"/>
    <property type="project" value="UniProtKB-SubCell"/>
</dbReference>
<name>A0A0F9U7L3_9ZZZZ</name>
<dbReference type="EMBL" id="LAZR01000187">
    <property type="protein sequence ID" value="KKN83282.1"/>
    <property type="molecule type" value="Genomic_DNA"/>
</dbReference>
<keyword evidence="2" id="KW-0963">Cytoplasm</keyword>
<dbReference type="PANTHER" id="PTHR47892:SF1">
    <property type="entry name" value="UNIVERSAL STRESS PROTEIN E"/>
    <property type="match status" value="1"/>
</dbReference>
<comment type="caution">
    <text evidence="4">The sequence shown here is derived from an EMBL/GenBank/DDBJ whole genome shotgun (WGS) entry which is preliminary data.</text>
</comment>
<reference evidence="4" key="1">
    <citation type="journal article" date="2015" name="Nature">
        <title>Complex archaea that bridge the gap between prokaryotes and eukaryotes.</title>
        <authorList>
            <person name="Spang A."/>
            <person name="Saw J.H."/>
            <person name="Jorgensen S.L."/>
            <person name="Zaremba-Niedzwiedzka K."/>
            <person name="Martijn J."/>
            <person name="Lind A.E."/>
            <person name="van Eijk R."/>
            <person name="Schleper C."/>
            <person name="Guy L."/>
            <person name="Ettema T.J."/>
        </authorList>
    </citation>
    <scope>NUCLEOTIDE SEQUENCE</scope>
</reference>
<dbReference type="InterPro" id="IPR006016">
    <property type="entry name" value="UspA"/>
</dbReference>
<dbReference type="Pfam" id="PF00582">
    <property type="entry name" value="Usp"/>
    <property type="match status" value="2"/>
</dbReference>
<dbReference type="SUPFAM" id="SSF52402">
    <property type="entry name" value="Adenine nucleotide alpha hydrolases-like"/>
    <property type="match status" value="2"/>
</dbReference>
<feature type="domain" description="UspA" evidence="3">
    <location>
        <begin position="3"/>
        <end position="147"/>
    </location>
</feature>
<sequence>MNFQNILIVIDPTSEQDQPSLRRAEQLAEFYPEASFTLFLCDYNSALDGGMLFATPGLEKARASLMKQRELFLDQLAAPLRDRGLKVHTKAVWGKRLDRNILDAAGKFQADLLLKTTHHHNPIKRLLLSNTDWQLIRHCESPLWLVKQSGNVIDSVCASIDPLHEADKPAALDNKLMANANSLAKILDARVHLAHCYNPLPRTLVYDASIIADYDGYAGEVRKRHAAAFSEFSRSAAVDENQKHLLQGYPEEAIPDFVADTGVNLLVMGAVSRSRLDSALIGHTAERLLDDVPCDVLVIKPDGFRDPSKPD</sequence>
<dbReference type="AlphaFoldDB" id="A0A0F9U7L3"/>
<evidence type="ECO:0000313" key="4">
    <source>
        <dbReference type="EMBL" id="KKN83282.1"/>
    </source>
</evidence>
<protein>
    <recommendedName>
        <fullName evidence="3">UspA domain-containing protein</fullName>
    </recommendedName>
</protein>
<comment type="subcellular location">
    <subcellularLocation>
        <location evidence="1">Cytoplasm</location>
    </subcellularLocation>
</comment>
<dbReference type="Gene3D" id="3.40.50.12370">
    <property type="match status" value="1"/>
</dbReference>
<accession>A0A0F9U7L3</accession>
<gene>
    <name evidence="4" type="ORF">LCGC14_0300310</name>
</gene>
<evidence type="ECO:0000256" key="1">
    <source>
        <dbReference type="ARBA" id="ARBA00004496"/>
    </source>
</evidence>
<organism evidence="4">
    <name type="scientific">marine sediment metagenome</name>
    <dbReference type="NCBI Taxonomy" id="412755"/>
    <lineage>
        <taxon>unclassified sequences</taxon>
        <taxon>metagenomes</taxon>
        <taxon>ecological metagenomes</taxon>
    </lineage>
</organism>
<proteinExistence type="predicted"/>
<evidence type="ECO:0000259" key="3">
    <source>
        <dbReference type="Pfam" id="PF00582"/>
    </source>
</evidence>